<gene>
    <name evidence="1" type="ORF">SmJEL517_g00479</name>
</gene>
<dbReference type="RefSeq" id="XP_031027491.1">
    <property type="nucleotide sequence ID" value="XM_031166408.1"/>
</dbReference>
<name>A0A507C7M8_9FUNG</name>
<dbReference type="AlphaFoldDB" id="A0A507C7M8"/>
<reference evidence="1 2" key="1">
    <citation type="journal article" date="2019" name="Sci. Rep.">
        <title>Comparative genomics of chytrid fungi reveal insights into the obligate biotrophic and pathogenic lifestyle of Synchytrium endobioticum.</title>
        <authorList>
            <person name="van de Vossenberg B.T.L.H."/>
            <person name="Warris S."/>
            <person name="Nguyen H.D.T."/>
            <person name="van Gent-Pelzer M.P.E."/>
            <person name="Joly D.L."/>
            <person name="van de Geest H.C."/>
            <person name="Bonants P.J.M."/>
            <person name="Smith D.S."/>
            <person name="Levesque C.A."/>
            <person name="van der Lee T.A.J."/>
        </authorList>
    </citation>
    <scope>NUCLEOTIDE SEQUENCE [LARGE SCALE GENOMIC DNA]</scope>
    <source>
        <strain evidence="1 2">JEL517</strain>
    </source>
</reference>
<comment type="caution">
    <text evidence="1">The sequence shown here is derived from an EMBL/GenBank/DDBJ whole genome shotgun (WGS) entry which is preliminary data.</text>
</comment>
<dbReference type="GeneID" id="42001705"/>
<dbReference type="EMBL" id="QEAO01000002">
    <property type="protein sequence ID" value="TPX37580.1"/>
    <property type="molecule type" value="Genomic_DNA"/>
</dbReference>
<organism evidence="1 2">
    <name type="scientific">Synchytrium microbalum</name>
    <dbReference type="NCBI Taxonomy" id="1806994"/>
    <lineage>
        <taxon>Eukaryota</taxon>
        <taxon>Fungi</taxon>
        <taxon>Fungi incertae sedis</taxon>
        <taxon>Chytridiomycota</taxon>
        <taxon>Chytridiomycota incertae sedis</taxon>
        <taxon>Chytridiomycetes</taxon>
        <taxon>Synchytriales</taxon>
        <taxon>Synchytriaceae</taxon>
        <taxon>Synchytrium</taxon>
    </lineage>
</organism>
<evidence type="ECO:0000313" key="2">
    <source>
        <dbReference type="Proteomes" id="UP000319731"/>
    </source>
</evidence>
<keyword evidence="2" id="KW-1185">Reference proteome</keyword>
<sequence length="96" mass="10758">MRKAIASAAKSNVQKHFQVMQTSYLTHAANHVERHALRALIIHVNIPVQLHVIQVLVTNAQEFQTLASVSVEKQRIVYVVVNLMQEHLVGLLVAKS</sequence>
<proteinExistence type="predicted"/>
<protein>
    <submittedName>
        <fullName evidence="1">Uncharacterized protein</fullName>
    </submittedName>
</protein>
<accession>A0A507C7M8</accession>
<evidence type="ECO:0000313" key="1">
    <source>
        <dbReference type="EMBL" id="TPX37580.1"/>
    </source>
</evidence>
<dbReference type="Proteomes" id="UP000319731">
    <property type="component" value="Unassembled WGS sequence"/>
</dbReference>